<dbReference type="Proteomes" id="UP001328107">
    <property type="component" value="Unassembled WGS sequence"/>
</dbReference>
<dbReference type="GO" id="GO:0005615">
    <property type="term" value="C:extracellular space"/>
    <property type="evidence" value="ECO:0007669"/>
    <property type="project" value="TreeGrafter"/>
</dbReference>
<gene>
    <name evidence="1" type="ORF">PMAYCL1PPCAC_13506</name>
</gene>
<dbReference type="Pfam" id="PF02995">
    <property type="entry name" value="DUF229"/>
    <property type="match status" value="1"/>
</dbReference>
<dbReference type="InterPro" id="IPR004245">
    <property type="entry name" value="DUF229"/>
</dbReference>
<sequence length="145" mass="16008">NCKTLPIPPQYCLCEIKKERVNITDEHTAIGREIVTVVNERLMENNVSDICAQLKVVELTQLKRFVGAEDLYDVTVKMRPGGGLFQTFVRGSNDDFSVVVPDVTRVNKYGSQGDCTSINEIRPLCYCKSNMQSATSPATSSASSL</sequence>
<evidence type="ECO:0000313" key="2">
    <source>
        <dbReference type="Proteomes" id="UP001328107"/>
    </source>
</evidence>
<proteinExistence type="predicted"/>
<dbReference type="AlphaFoldDB" id="A0AAN5CHB0"/>
<keyword evidence="2" id="KW-1185">Reference proteome</keyword>
<accession>A0AAN5CHB0</accession>
<dbReference type="PANTHER" id="PTHR10974">
    <property type="entry name" value="FI08016P-RELATED"/>
    <property type="match status" value="1"/>
</dbReference>
<feature type="non-terminal residue" evidence="1">
    <location>
        <position position="1"/>
    </location>
</feature>
<evidence type="ECO:0000313" key="1">
    <source>
        <dbReference type="EMBL" id="GMR43311.1"/>
    </source>
</evidence>
<dbReference type="EMBL" id="BTRK01000003">
    <property type="protein sequence ID" value="GMR43311.1"/>
    <property type="molecule type" value="Genomic_DNA"/>
</dbReference>
<protein>
    <submittedName>
        <fullName evidence="1">Uncharacterized protein</fullName>
    </submittedName>
</protein>
<organism evidence="1 2">
    <name type="scientific">Pristionchus mayeri</name>
    <dbReference type="NCBI Taxonomy" id="1317129"/>
    <lineage>
        <taxon>Eukaryota</taxon>
        <taxon>Metazoa</taxon>
        <taxon>Ecdysozoa</taxon>
        <taxon>Nematoda</taxon>
        <taxon>Chromadorea</taxon>
        <taxon>Rhabditida</taxon>
        <taxon>Rhabditina</taxon>
        <taxon>Diplogasteromorpha</taxon>
        <taxon>Diplogasteroidea</taxon>
        <taxon>Neodiplogasteridae</taxon>
        <taxon>Pristionchus</taxon>
    </lineage>
</organism>
<dbReference type="PANTHER" id="PTHR10974:SF75">
    <property type="entry name" value="SULFATASE DOMAIN-CONTAINING PROTEIN"/>
    <property type="match status" value="1"/>
</dbReference>
<comment type="caution">
    <text evidence="1">The sequence shown here is derived from an EMBL/GenBank/DDBJ whole genome shotgun (WGS) entry which is preliminary data.</text>
</comment>
<name>A0AAN5CHB0_9BILA</name>
<feature type="non-terminal residue" evidence="1">
    <location>
        <position position="145"/>
    </location>
</feature>
<reference evidence="2" key="1">
    <citation type="submission" date="2022-10" db="EMBL/GenBank/DDBJ databases">
        <title>Genome assembly of Pristionchus species.</title>
        <authorList>
            <person name="Yoshida K."/>
            <person name="Sommer R.J."/>
        </authorList>
    </citation>
    <scope>NUCLEOTIDE SEQUENCE [LARGE SCALE GENOMIC DNA]</scope>
    <source>
        <strain evidence="2">RS5460</strain>
    </source>
</reference>